<evidence type="ECO:0000256" key="9">
    <source>
        <dbReference type="ARBA" id="ARBA00022516"/>
    </source>
</evidence>
<feature type="transmembrane region" description="Helical" evidence="19">
    <location>
        <begin position="79"/>
        <end position="97"/>
    </location>
</feature>
<dbReference type="EMBL" id="JQBZ01000025">
    <property type="protein sequence ID" value="KRN88618.1"/>
    <property type="molecule type" value="Genomic_DNA"/>
</dbReference>
<evidence type="ECO:0000256" key="14">
    <source>
        <dbReference type="ARBA" id="ARBA00023098"/>
    </source>
</evidence>
<evidence type="ECO:0000256" key="19">
    <source>
        <dbReference type="SAM" id="Phobius"/>
    </source>
</evidence>
<evidence type="ECO:0000256" key="2">
    <source>
        <dbReference type="ARBA" id="ARBA00004651"/>
    </source>
</evidence>
<evidence type="ECO:0000256" key="5">
    <source>
        <dbReference type="ARBA" id="ARBA00010185"/>
    </source>
</evidence>
<dbReference type="AlphaFoldDB" id="A0A0R2KPQ4"/>
<comment type="pathway">
    <text evidence="3 18">Phospholipid metabolism; CDP-diacylglycerol biosynthesis; CDP-diacylglycerol from sn-glycerol 3-phosphate: step 3/3.</text>
</comment>
<evidence type="ECO:0000256" key="1">
    <source>
        <dbReference type="ARBA" id="ARBA00001698"/>
    </source>
</evidence>
<evidence type="ECO:0000313" key="21">
    <source>
        <dbReference type="Proteomes" id="UP000051500"/>
    </source>
</evidence>
<dbReference type="GO" id="GO:0016024">
    <property type="term" value="P:CDP-diacylglycerol biosynthetic process"/>
    <property type="evidence" value="ECO:0007669"/>
    <property type="project" value="UniProtKB-UniPathway"/>
</dbReference>
<evidence type="ECO:0000256" key="17">
    <source>
        <dbReference type="ARBA" id="ARBA00023264"/>
    </source>
</evidence>
<reference evidence="20 21" key="1">
    <citation type="journal article" date="2015" name="Genome Announc.">
        <title>Expanding the biotechnology potential of lactobacilli through comparative genomics of 213 strains and associated genera.</title>
        <authorList>
            <person name="Sun Z."/>
            <person name="Harris H.M."/>
            <person name="McCann A."/>
            <person name="Guo C."/>
            <person name="Argimon S."/>
            <person name="Zhang W."/>
            <person name="Yang X."/>
            <person name="Jeffery I.B."/>
            <person name="Cooney J.C."/>
            <person name="Kagawa T.F."/>
            <person name="Liu W."/>
            <person name="Song Y."/>
            <person name="Salvetti E."/>
            <person name="Wrobel A."/>
            <person name="Rasinkangas P."/>
            <person name="Parkhill J."/>
            <person name="Rea M.C."/>
            <person name="O'Sullivan O."/>
            <person name="Ritari J."/>
            <person name="Douillard F.P."/>
            <person name="Paul Ross R."/>
            <person name="Yang R."/>
            <person name="Briner A.E."/>
            <person name="Felis G.E."/>
            <person name="de Vos W.M."/>
            <person name="Barrangou R."/>
            <person name="Klaenhammer T.R."/>
            <person name="Caufield P.W."/>
            <person name="Cui Y."/>
            <person name="Zhang H."/>
            <person name="O'Toole P.W."/>
        </authorList>
    </citation>
    <scope>NUCLEOTIDE SEQUENCE [LARGE SCALE GENOMIC DNA]</scope>
    <source>
        <strain evidence="20 21">DSM 22408</strain>
    </source>
</reference>
<dbReference type="Pfam" id="PF01148">
    <property type="entry name" value="CTP_transf_1"/>
    <property type="match status" value="1"/>
</dbReference>
<dbReference type="Proteomes" id="UP000051500">
    <property type="component" value="Unassembled WGS sequence"/>
</dbReference>
<keyword evidence="21" id="KW-1185">Reference proteome</keyword>
<keyword evidence="11 18" id="KW-0812">Transmembrane</keyword>
<evidence type="ECO:0000256" key="10">
    <source>
        <dbReference type="ARBA" id="ARBA00022679"/>
    </source>
</evidence>
<dbReference type="STRING" id="1122146.IV53_GL000583"/>
<protein>
    <recommendedName>
        <fullName evidence="7 18">Phosphatidate cytidylyltransferase</fullName>
        <ecNumber evidence="6 18">2.7.7.41</ecNumber>
    </recommendedName>
</protein>
<evidence type="ECO:0000256" key="13">
    <source>
        <dbReference type="ARBA" id="ARBA00022989"/>
    </source>
</evidence>
<name>A0A0R2KPQ4_9LACO</name>
<dbReference type="OrthoDB" id="9799199at2"/>
<evidence type="ECO:0000256" key="6">
    <source>
        <dbReference type="ARBA" id="ARBA00012487"/>
    </source>
</evidence>
<dbReference type="InterPro" id="IPR000374">
    <property type="entry name" value="PC_trans"/>
</dbReference>
<evidence type="ECO:0000256" key="16">
    <source>
        <dbReference type="ARBA" id="ARBA00023209"/>
    </source>
</evidence>
<evidence type="ECO:0000256" key="18">
    <source>
        <dbReference type="RuleBase" id="RU003938"/>
    </source>
</evidence>
<sequence>MKQRVITAVIALIVFIPILIYGGWAFNILGVVLGLIGISEIITMKKKLLISPEAIFTFLAGLCLLFPIGFMHFTAKSPIGWTGFTIFMLCLLIWTVFSKNRFSFEDAGSLILGALYIGLGFHYMLVARSVGLSTMFYAFIVVWMTDTGAYMIGRKIGRNKLAPHVSPNKTWEGSIGGTLVAVIVAGIYLYFFPQRYSLGIMIGLTVIFSIAGQLGDLIESALKRHFGVKDSGQILPGHGGILDRFDSLLLVLPVMHFLGIF</sequence>
<keyword evidence="10 18" id="KW-0808">Transferase</keyword>
<keyword evidence="17" id="KW-1208">Phospholipid metabolism</keyword>
<organism evidence="20 21">
    <name type="scientific">Ligilactobacillus ceti DSM 22408</name>
    <dbReference type="NCBI Taxonomy" id="1122146"/>
    <lineage>
        <taxon>Bacteria</taxon>
        <taxon>Bacillati</taxon>
        <taxon>Bacillota</taxon>
        <taxon>Bacilli</taxon>
        <taxon>Lactobacillales</taxon>
        <taxon>Lactobacillaceae</taxon>
        <taxon>Ligilactobacillus</taxon>
    </lineage>
</organism>
<accession>A0A0R2KPQ4</accession>
<keyword evidence="9" id="KW-0444">Lipid biosynthesis</keyword>
<evidence type="ECO:0000256" key="3">
    <source>
        <dbReference type="ARBA" id="ARBA00005119"/>
    </source>
</evidence>
<keyword evidence="13 19" id="KW-1133">Transmembrane helix</keyword>
<feature type="transmembrane region" description="Helical" evidence="19">
    <location>
        <begin position="48"/>
        <end position="73"/>
    </location>
</feature>
<keyword evidence="8" id="KW-1003">Cell membrane</keyword>
<feature type="transmembrane region" description="Helical" evidence="19">
    <location>
        <begin position="173"/>
        <end position="192"/>
    </location>
</feature>
<dbReference type="EC" id="2.7.7.41" evidence="6 18"/>
<comment type="similarity">
    <text evidence="5 18">Belongs to the CDS family.</text>
</comment>
<keyword evidence="16" id="KW-0594">Phospholipid biosynthesis</keyword>
<dbReference type="PANTHER" id="PTHR46382:SF1">
    <property type="entry name" value="PHOSPHATIDATE CYTIDYLYLTRANSFERASE"/>
    <property type="match status" value="1"/>
</dbReference>
<dbReference type="PATRIC" id="fig|1122146.4.peg.599"/>
<proteinExistence type="inferred from homology"/>
<feature type="transmembrane region" description="Helical" evidence="19">
    <location>
        <begin position="6"/>
        <end position="36"/>
    </location>
</feature>
<feature type="transmembrane region" description="Helical" evidence="19">
    <location>
        <begin position="132"/>
        <end position="152"/>
    </location>
</feature>
<feature type="transmembrane region" description="Helical" evidence="19">
    <location>
        <begin position="198"/>
        <end position="218"/>
    </location>
</feature>
<dbReference type="RefSeq" id="WP_027107023.1">
    <property type="nucleotide sequence ID" value="NZ_JQBZ01000025.1"/>
</dbReference>
<feature type="transmembrane region" description="Helical" evidence="19">
    <location>
        <begin position="109"/>
        <end position="126"/>
    </location>
</feature>
<keyword evidence="15 19" id="KW-0472">Membrane</keyword>
<dbReference type="eggNOG" id="COG4589">
    <property type="taxonomic scope" value="Bacteria"/>
</dbReference>
<evidence type="ECO:0000256" key="4">
    <source>
        <dbReference type="ARBA" id="ARBA00005189"/>
    </source>
</evidence>
<evidence type="ECO:0000256" key="15">
    <source>
        <dbReference type="ARBA" id="ARBA00023136"/>
    </source>
</evidence>
<comment type="pathway">
    <text evidence="4">Lipid metabolism.</text>
</comment>
<dbReference type="PROSITE" id="PS01315">
    <property type="entry name" value="CDS"/>
    <property type="match status" value="1"/>
</dbReference>
<evidence type="ECO:0000256" key="7">
    <source>
        <dbReference type="ARBA" id="ARBA00019373"/>
    </source>
</evidence>
<dbReference type="GO" id="GO:0004605">
    <property type="term" value="F:phosphatidate cytidylyltransferase activity"/>
    <property type="evidence" value="ECO:0007669"/>
    <property type="project" value="UniProtKB-EC"/>
</dbReference>
<keyword evidence="12 18" id="KW-0548">Nucleotidyltransferase</keyword>
<gene>
    <name evidence="20" type="ORF">IV53_GL000583</name>
</gene>
<comment type="subcellular location">
    <subcellularLocation>
        <location evidence="2">Cell membrane</location>
        <topology evidence="2">Multi-pass membrane protein</topology>
    </subcellularLocation>
</comment>
<comment type="caution">
    <text evidence="20">The sequence shown here is derived from an EMBL/GenBank/DDBJ whole genome shotgun (WGS) entry which is preliminary data.</text>
</comment>
<keyword evidence="14" id="KW-0443">Lipid metabolism</keyword>
<dbReference type="GO" id="GO:0005886">
    <property type="term" value="C:plasma membrane"/>
    <property type="evidence" value="ECO:0007669"/>
    <property type="project" value="UniProtKB-SubCell"/>
</dbReference>
<dbReference type="PANTHER" id="PTHR46382">
    <property type="entry name" value="PHOSPHATIDATE CYTIDYLYLTRANSFERASE"/>
    <property type="match status" value="1"/>
</dbReference>
<evidence type="ECO:0000256" key="8">
    <source>
        <dbReference type="ARBA" id="ARBA00022475"/>
    </source>
</evidence>
<evidence type="ECO:0000256" key="12">
    <source>
        <dbReference type="ARBA" id="ARBA00022695"/>
    </source>
</evidence>
<comment type="catalytic activity">
    <reaction evidence="1 18">
        <text>a 1,2-diacyl-sn-glycero-3-phosphate + CTP + H(+) = a CDP-1,2-diacyl-sn-glycerol + diphosphate</text>
        <dbReference type="Rhea" id="RHEA:16229"/>
        <dbReference type="ChEBI" id="CHEBI:15378"/>
        <dbReference type="ChEBI" id="CHEBI:33019"/>
        <dbReference type="ChEBI" id="CHEBI:37563"/>
        <dbReference type="ChEBI" id="CHEBI:58332"/>
        <dbReference type="ChEBI" id="CHEBI:58608"/>
        <dbReference type="EC" id="2.7.7.41"/>
    </reaction>
</comment>
<evidence type="ECO:0000256" key="11">
    <source>
        <dbReference type="ARBA" id="ARBA00022692"/>
    </source>
</evidence>
<evidence type="ECO:0000313" key="20">
    <source>
        <dbReference type="EMBL" id="KRN88618.1"/>
    </source>
</evidence>
<dbReference type="UniPathway" id="UPA00557">
    <property type="reaction ID" value="UER00614"/>
</dbReference>